<dbReference type="PANTHER" id="PTHR10316">
    <property type="entry name" value="MEMBRANE ASSOCIATED GUANYLATE KINASE-RELATED"/>
    <property type="match status" value="1"/>
</dbReference>
<dbReference type="InterPro" id="IPR036397">
    <property type="entry name" value="RNaseH_sf"/>
</dbReference>
<keyword evidence="3" id="KW-1185">Reference proteome</keyword>
<dbReference type="InterPro" id="IPR036034">
    <property type="entry name" value="PDZ_sf"/>
</dbReference>
<dbReference type="SUPFAM" id="SSF50156">
    <property type="entry name" value="PDZ domain-like"/>
    <property type="match status" value="1"/>
</dbReference>
<dbReference type="PROSITE" id="PS50106">
    <property type="entry name" value="PDZ"/>
    <property type="match status" value="1"/>
</dbReference>
<dbReference type="OrthoDB" id="10053156at2759"/>
<dbReference type="GO" id="GO:0007165">
    <property type="term" value="P:signal transduction"/>
    <property type="evidence" value="ECO:0007669"/>
    <property type="project" value="TreeGrafter"/>
</dbReference>
<dbReference type="Proteomes" id="UP000278807">
    <property type="component" value="Unassembled WGS sequence"/>
</dbReference>
<dbReference type="Gene3D" id="1.10.340.70">
    <property type="match status" value="1"/>
</dbReference>
<feature type="domain" description="PDZ" evidence="1">
    <location>
        <begin position="78"/>
        <end position="141"/>
    </location>
</feature>
<reference evidence="4" key="1">
    <citation type="submission" date="2017-02" db="UniProtKB">
        <authorList>
            <consortium name="WormBaseParasite"/>
        </authorList>
    </citation>
    <scope>IDENTIFICATION</scope>
</reference>
<reference evidence="2 3" key="2">
    <citation type="submission" date="2018-11" db="EMBL/GenBank/DDBJ databases">
        <authorList>
            <consortium name="Pathogen Informatics"/>
        </authorList>
    </citation>
    <scope>NUCLEOTIDE SEQUENCE [LARGE SCALE GENOMIC DNA]</scope>
</reference>
<name>A0A0R3TKT7_RODNA</name>
<evidence type="ECO:0000313" key="3">
    <source>
        <dbReference type="Proteomes" id="UP000278807"/>
    </source>
</evidence>
<dbReference type="Gene3D" id="2.30.42.10">
    <property type="match status" value="1"/>
</dbReference>
<evidence type="ECO:0000313" key="4">
    <source>
        <dbReference type="WBParaSite" id="HNAJ_0000781201-mRNA-1"/>
    </source>
</evidence>
<dbReference type="Pfam" id="PF00595">
    <property type="entry name" value="PDZ"/>
    <property type="match status" value="1"/>
</dbReference>
<dbReference type="InterPro" id="IPR012337">
    <property type="entry name" value="RNaseH-like_sf"/>
</dbReference>
<gene>
    <name evidence="2" type="ORF">HNAJ_LOCUS7808</name>
</gene>
<dbReference type="EMBL" id="UZAE01012132">
    <property type="protein sequence ID" value="VDO03668.1"/>
    <property type="molecule type" value="Genomic_DNA"/>
</dbReference>
<dbReference type="Pfam" id="PF17921">
    <property type="entry name" value="Integrase_H2C2"/>
    <property type="match status" value="1"/>
</dbReference>
<dbReference type="WBParaSite" id="HNAJ_0000781201-mRNA-1">
    <property type="protein sequence ID" value="HNAJ_0000781201-mRNA-1"/>
    <property type="gene ID" value="HNAJ_0000781201"/>
</dbReference>
<accession>A0A0R3TKT7</accession>
<proteinExistence type="predicted"/>
<dbReference type="GO" id="GO:0005737">
    <property type="term" value="C:cytoplasm"/>
    <property type="evidence" value="ECO:0007669"/>
    <property type="project" value="TreeGrafter"/>
</dbReference>
<sequence length="316" mass="36422">MEDDASQVAVGAVLHRIAKEGLQFTIFNDHKSALSFLSPSAPVMPSYEQMQFYSSQFFPNQQRQQHQRHQKARAVFFQVILFRSSLGFGFFIRGGHEFNQMPLAVLRVAEGGPAYLDGRLKVGDELLQINGFMTAGMSHRRDYSNRWKYDSSWDHHSPRETRHLDFIVQFTSDIRYIYGTSNVVADAMSRTELNPIVVPSLDLQILGSEQKSVPDFMEIHFHVLSHPSIRSTTKSITDRFVWKNIRQDVAKDCIACQASKVYKHTRSPLNSFLLPEFRFRHIHVDIVGPLPPSNSFSYTLTCIDRFTRWPDRCSFN</sequence>
<dbReference type="SUPFAM" id="SSF53098">
    <property type="entry name" value="Ribonuclease H-like"/>
    <property type="match status" value="1"/>
</dbReference>
<dbReference type="Gene3D" id="3.30.420.10">
    <property type="entry name" value="Ribonuclease H-like superfamily/Ribonuclease H"/>
    <property type="match status" value="1"/>
</dbReference>
<organism evidence="4">
    <name type="scientific">Rodentolepis nana</name>
    <name type="common">Dwarf tapeworm</name>
    <name type="synonym">Hymenolepis nana</name>
    <dbReference type="NCBI Taxonomy" id="102285"/>
    <lineage>
        <taxon>Eukaryota</taxon>
        <taxon>Metazoa</taxon>
        <taxon>Spiralia</taxon>
        <taxon>Lophotrochozoa</taxon>
        <taxon>Platyhelminthes</taxon>
        <taxon>Cestoda</taxon>
        <taxon>Eucestoda</taxon>
        <taxon>Cyclophyllidea</taxon>
        <taxon>Hymenolepididae</taxon>
        <taxon>Rodentolepis</taxon>
    </lineage>
</organism>
<evidence type="ECO:0000313" key="2">
    <source>
        <dbReference type="EMBL" id="VDO03668.1"/>
    </source>
</evidence>
<dbReference type="STRING" id="102285.A0A0R3TKT7"/>
<evidence type="ECO:0000259" key="1">
    <source>
        <dbReference type="PROSITE" id="PS50106"/>
    </source>
</evidence>
<dbReference type="InterPro" id="IPR041588">
    <property type="entry name" value="Integrase_H2C2"/>
</dbReference>
<dbReference type="InterPro" id="IPR001478">
    <property type="entry name" value="PDZ"/>
</dbReference>
<dbReference type="PANTHER" id="PTHR10316:SF40">
    <property type="entry name" value="LD27118P"/>
    <property type="match status" value="1"/>
</dbReference>
<dbReference type="GO" id="GO:0003676">
    <property type="term" value="F:nucleic acid binding"/>
    <property type="evidence" value="ECO:0007669"/>
    <property type="project" value="InterPro"/>
</dbReference>
<protein>
    <submittedName>
        <fullName evidence="4">PDZ domain-containing protein</fullName>
    </submittedName>
</protein>
<dbReference type="AlphaFoldDB" id="A0A0R3TKT7"/>